<feature type="transmembrane region" description="Helical" evidence="1">
    <location>
        <begin position="33"/>
        <end position="51"/>
    </location>
</feature>
<organism evidence="2 3">
    <name type="scientific">Luteimonas salinilitoris</name>
    <dbReference type="NCBI Taxonomy" id="3237697"/>
    <lineage>
        <taxon>Bacteria</taxon>
        <taxon>Pseudomonadati</taxon>
        <taxon>Pseudomonadota</taxon>
        <taxon>Gammaproteobacteria</taxon>
        <taxon>Lysobacterales</taxon>
        <taxon>Lysobacteraceae</taxon>
        <taxon>Luteimonas</taxon>
    </lineage>
</organism>
<dbReference type="EMBL" id="JBFWIC010000002">
    <property type="protein sequence ID" value="MEZ0473399.1"/>
    <property type="molecule type" value="Genomic_DNA"/>
</dbReference>
<dbReference type="Proteomes" id="UP001566331">
    <property type="component" value="Unassembled WGS sequence"/>
</dbReference>
<dbReference type="InterPro" id="IPR018643">
    <property type="entry name" value="DUF2069_membrane"/>
</dbReference>
<evidence type="ECO:0000313" key="3">
    <source>
        <dbReference type="Proteomes" id="UP001566331"/>
    </source>
</evidence>
<evidence type="ECO:0000313" key="2">
    <source>
        <dbReference type="EMBL" id="MEZ0473399.1"/>
    </source>
</evidence>
<name>A0ABV4HKZ2_9GAMM</name>
<protein>
    <submittedName>
        <fullName evidence="2">DUF2069 domain-containing protein</fullName>
    </submittedName>
</protein>
<evidence type="ECO:0000256" key="1">
    <source>
        <dbReference type="SAM" id="Phobius"/>
    </source>
</evidence>
<proteinExistence type="predicted"/>
<comment type="caution">
    <text evidence="2">The sequence shown here is derived from an EMBL/GenBank/DDBJ whole genome shotgun (WGS) entry which is preliminary data.</text>
</comment>
<keyword evidence="1" id="KW-0472">Membrane</keyword>
<feature type="transmembrane region" description="Helical" evidence="1">
    <location>
        <begin position="84"/>
        <end position="107"/>
    </location>
</feature>
<keyword evidence="3" id="KW-1185">Reference proteome</keyword>
<dbReference type="Pfam" id="PF09842">
    <property type="entry name" value="DUF2069"/>
    <property type="match status" value="1"/>
</dbReference>
<feature type="transmembrane region" description="Helical" evidence="1">
    <location>
        <begin position="58"/>
        <end position="78"/>
    </location>
</feature>
<reference evidence="2 3" key="1">
    <citation type="submission" date="2024-07" db="EMBL/GenBank/DDBJ databases">
        <title>Luteimonas salilacus sp. nov., isolated from the shore soil of Salt Lake in Tibet of China.</title>
        <authorList>
            <person name="Zhang X."/>
            <person name="Li A."/>
        </authorList>
    </citation>
    <scope>NUCLEOTIDE SEQUENCE [LARGE SCALE GENOMIC DNA]</scope>
    <source>
        <strain evidence="2 3">B3-2-R+30</strain>
    </source>
</reference>
<accession>A0ABV4HKZ2</accession>
<sequence>MNRPRRSRGLLGAALLALAALFAFRFHDSGQLAAALIVFVLPPLLLLAGVLRGSAKAAFWAGVCGLLWFSHGVMEAWSEPALRLAAWAEITLALVVIAASSWPGLAARFGWRRPSDRPPPP</sequence>
<keyword evidence="1" id="KW-0812">Transmembrane</keyword>
<dbReference type="RefSeq" id="WP_370562157.1">
    <property type="nucleotide sequence ID" value="NZ_JBFWIB010000001.1"/>
</dbReference>
<keyword evidence="1" id="KW-1133">Transmembrane helix</keyword>
<gene>
    <name evidence="2" type="ORF">AB6713_02045</name>
</gene>